<dbReference type="RefSeq" id="WP_345185817.1">
    <property type="nucleotide sequence ID" value="NZ_BAABGP010000008.1"/>
</dbReference>
<keyword evidence="3" id="KW-1185">Reference proteome</keyword>
<sequence length="278" mass="30661">MDLHTWLAEHGGVVHTSDLYRAGISKRAIAEDERGGGVARVRRSWIVLPGSDPARVHAARIGGRVTCVTQAAALKLWTPSDPSTHVAVAPHASRLEHEGIHLHWATGPAPVSARAVVDPLINVLFHVARCQEPADALAIWESAIRKKQIALEVLQAVTWRSASARRLLVAASVLSDSGLETHFVELMRAIGVVVQQQAVIDGHRVDALIGERLVVQLDGFEFHGKAKDRRRDLRADARLMLRGFVVLRFDYAQIMFTPEYVQETVRAAIAQARHLARR</sequence>
<accession>A0ABP8P8L8</accession>
<evidence type="ECO:0000313" key="2">
    <source>
        <dbReference type="EMBL" id="GAA4483650.1"/>
    </source>
</evidence>
<dbReference type="InterPro" id="IPR011335">
    <property type="entry name" value="Restrct_endonuc-II-like"/>
</dbReference>
<comment type="caution">
    <text evidence="2">The sequence shown here is derived from an EMBL/GenBank/DDBJ whole genome shotgun (WGS) entry which is preliminary data.</text>
</comment>
<evidence type="ECO:0000259" key="1">
    <source>
        <dbReference type="Pfam" id="PF04480"/>
    </source>
</evidence>
<protein>
    <recommendedName>
        <fullName evidence="1">DUF559 domain-containing protein</fullName>
    </recommendedName>
</protein>
<proteinExistence type="predicted"/>
<dbReference type="Pfam" id="PF04480">
    <property type="entry name" value="DUF559"/>
    <property type="match status" value="1"/>
</dbReference>
<feature type="domain" description="DUF559" evidence="1">
    <location>
        <begin position="189"/>
        <end position="268"/>
    </location>
</feature>
<dbReference type="Proteomes" id="UP001500731">
    <property type="component" value="Unassembled WGS sequence"/>
</dbReference>
<dbReference type="EMBL" id="BAABGP010000008">
    <property type="protein sequence ID" value="GAA4483650.1"/>
    <property type="molecule type" value="Genomic_DNA"/>
</dbReference>
<gene>
    <name evidence="2" type="ORF">GCM10023171_15570</name>
</gene>
<organism evidence="2 3">
    <name type="scientific">Microbacterium panaciterrae</name>
    <dbReference type="NCBI Taxonomy" id="985759"/>
    <lineage>
        <taxon>Bacteria</taxon>
        <taxon>Bacillati</taxon>
        <taxon>Actinomycetota</taxon>
        <taxon>Actinomycetes</taxon>
        <taxon>Micrococcales</taxon>
        <taxon>Microbacteriaceae</taxon>
        <taxon>Microbacterium</taxon>
    </lineage>
</organism>
<dbReference type="Gene3D" id="3.40.960.10">
    <property type="entry name" value="VSR Endonuclease"/>
    <property type="match status" value="1"/>
</dbReference>
<evidence type="ECO:0000313" key="3">
    <source>
        <dbReference type="Proteomes" id="UP001500731"/>
    </source>
</evidence>
<name>A0ABP8P8L8_9MICO</name>
<dbReference type="SUPFAM" id="SSF52980">
    <property type="entry name" value="Restriction endonuclease-like"/>
    <property type="match status" value="1"/>
</dbReference>
<reference evidence="3" key="1">
    <citation type="journal article" date="2019" name="Int. J. Syst. Evol. Microbiol.">
        <title>The Global Catalogue of Microorganisms (GCM) 10K type strain sequencing project: providing services to taxonomists for standard genome sequencing and annotation.</title>
        <authorList>
            <consortium name="The Broad Institute Genomics Platform"/>
            <consortium name="The Broad Institute Genome Sequencing Center for Infectious Disease"/>
            <person name="Wu L."/>
            <person name="Ma J."/>
        </authorList>
    </citation>
    <scope>NUCLEOTIDE SEQUENCE [LARGE SCALE GENOMIC DNA]</scope>
    <source>
        <strain evidence="3">JCM 17839</strain>
    </source>
</reference>
<dbReference type="InterPro" id="IPR007569">
    <property type="entry name" value="DUF559"/>
</dbReference>